<evidence type="ECO:0000313" key="11">
    <source>
        <dbReference type="Proteomes" id="UP000317371"/>
    </source>
</evidence>
<dbReference type="Gene3D" id="3.40.1830.10">
    <property type="entry name" value="Thermophilic metalloprotease (M29)"/>
    <property type="match status" value="1"/>
</dbReference>
<dbReference type="InParanoid" id="A0A540VDX9"/>
<evidence type="ECO:0000256" key="6">
    <source>
        <dbReference type="ARBA" id="ARBA00022670"/>
    </source>
</evidence>
<proteinExistence type="inferred from homology"/>
<comment type="cofactor">
    <cofactor evidence="1">
        <name>Co(2+)</name>
        <dbReference type="ChEBI" id="CHEBI:48828"/>
    </cofactor>
</comment>
<evidence type="ECO:0000256" key="1">
    <source>
        <dbReference type="ARBA" id="ARBA00001941"/>
    </source>
</evidence>
<evidence type="ECO:0000256" key="5">
    <source>
        <dbReference type="ARBA" id="ARBA00022438"/>
    </source>
</evidence>
<dbReference type="InterPro" id="IPR052170">
    <property type="entry name" value="M29_Exopeptidase"/>
</dbReference>
<dbReference type="InterPro" id="IPR035097">
    <property type="entry name" value="M29_N-terminal"/>
</dbReference>
<evidence type="ECO:0000313" key="10">
    <source>
        <dbReference type="EMBL" id="TQE94969.1"/>
    </source>
</evidence>
<keyword evidence="7" id="KW-0479">Metal-binding</keyword>
<evidence type="ECO:0000256" key="2">
    <source>
        <dbReference type="ARBA" id="ARBA00001946"/>
    </source>
</evidence>
<evidence type="ECO:0000256" key="3">
    <source>
        <dbReference type="ARBA" id="ARBA00001947"/>
    </source>
</evidence>
<keyword evidence="8" id="KW-0378">Hydrolase</keyword>
<sequence length="367" mass="42086">MVDPRVEKLAQILVHYSTQVRPGDWVLIQAHVLAMPLVEALVRQVTRAGAHPSILLESDELKEIYLREASEEQLRWLSPLDELMAERLDVRIVVRAASNTRTLTGIDPRQQQLQQAARRPVFRRYMERSARGTHRWVGTLYPCPAYAQEADMSLREYEDFVYAATYADQPDPVQCWQAVHDRQQRLVDWLRGKDRVEVRGPNIDLRLSIAGRTFINSDGRRNMPSGEIFTGPVEDSVNGWVRFTFPAIRDGREVEGVEMEFRDGRVVRASAQKNEAYLLSQLDSDPGARYLGEFAIGTNYQIQRFTKSILYDEKIGGTLHVAVGAGYPETGSRNQSSIHWDFICDIRRDSEIWVDGELFFKDGQFQI</sequence>
<comment type="cofactor">
    <cofactor evidence="2">
        <name>Mg(2+)</name>
        <dbReference type="ChEBI" id="CHEBI:18420"/>
    </cofactor>
</comment>
<dbReference type="EMBL" id="VIGC01000018">
    <property type="protein sequence ID" value="TQE94969.1"/>
    <property type="molecule type" value="Genomic_DNA"/>
</dbReference>
<dbReference type="AlphaFoldDB" id="A0A540VDX9"/>
<evidence type="ECO:0000256" key="7">
    <source>
        <dbReference type="ARBA" id="ARBA00022723"/>
    </source>
</evidence>
<keyword evidence="5 10" id="KW-0031">Aminopeptidase</keyword>
<accession>A0A540VDX9</accession>
<keyword evidence="9" id="KW-0482">Metalloprotease</keyword>
<dbReference type="RefSeq" id="WP_141610821.1">
    <property type="nucleotide sequence ID" value="NZ_VIGC02000018.1"/>
</dbReference>
<gene>
    <name evidence="10" type="ORF">FKZ61_14270</name>
</gene>
<evidence type="ECO:0000256" key="9">
    <source>
        <dbReference type="ARBA" id="ARBA00023049"/>
    </source>
</evidence>
<comment type="similarity">
    <text evidence="4">Belongs to the peptidase M29 family.</text>
</comment>
<evidence type="ECO:0000256" key="8">
    <source>
        <dbReference type="ARBA" id="ARBA00022801"/>
    </source>
</evidence>
<keyword evidence="6" id="KW-0645">Protease</keyword>
<reference evidence="10 11" key="1">
    <citation type="submission" date="2019-06" db="EMBL/GenBank/DDBJ databases">
        <title>Genome sequence of Litorilinea aerophila BAA-2444.</title>
        <authorList>
            <person name="Maclea K.S."/>
            <person name="Maurais E.G."/>
            <person name="Iannazzi L.C."/>
        </authorList>
    </citation>
    <scope>NUCLEOTIDE SEQUENCE [LARGE SCALE GENOMIC DNA]</scope>
    <source>
        <strain evidence="10 11">ATCC BAA-2444</strain>
    </source>
</reference>
<comment type="caution">
    <text evidence="10">The sequence shown here is derived from an EMBL/GenBank/DDBJ whole genome shotgun (WGS) entry which is preliminary data.</text>
</comment>
<dbReference type="PANTHER" id="PTHR34448:SF1">
    <property type="entry name" value="BLL6088 PROTEIN"/>
    <property type="match status" value="1"/>
</dbReference>
<organism evidence="10 11">
    <name type="scientific">Litorilinea aerophila</name>
    <dbReference type="NCBI Taxonomy" id="1204385"/>
    <lineage>
        <taxon>Bacteria</taxon>
        <taxon>Bacillati</taxon>
        <taxon>Chloroflexota</taxon>
        <taxon>Caldilineae</taxon>
        <taxon>Caldilineales</taxon>
        <taxon>Caldilineaceae</taxon>
        <taxon>Litorilinea</taxon>
    </lineage>
</organism>
<dbReference type="OrthoDB" id="9803993at2"/>
<dbReference type="PRINTS" id="PR00919">
    <property type="entry name" value="THERMOPTASE"/>
</dbReference>
<dbReference type="GO" id="GO:0006508">
    <property type="term" value="P:proteolysis"/>
    <property type="evidence" value="ECO:0007669"/>
    <property type="project" value="UniProtKB-KW"/>
</dbReference>
<name>A0A540VDX9_9CHLR</name>
<dbReference type="Proteomes" id="UP000317371">
    <property type="component" value="Unassembled WGS sequence"/>
</dbReference>
<dbReference type="PANTHER" id="PTHR34448">
    <property type="entry name" value="AMINOPEPTIDASE"/>
    <property type="match status" value="1"/>
</dbReference>
<dbReference type="GO" id="GO:0046872">
    <property type="term" value="F:metal ion binding"/>
    <property type="evidence" value="ECO:0007669"/>
    <property type="project" value="UniProtKB-KW"/>
</dbReference>
<dbReference type="SUPFAM" id="SSF144052">
    <property type="entry name" value="Thermophilic metalloprotease-like"/>
    <property type="match status" value="1"/>
</dbReference>
<protein>
    <submittedName>
        <fullName evidence="10">Aminopeptidase</fullName>
    </submittedName>
</protein>
<evidence type="ECO:0000256" key="4">
    <source>
        <dbReference type="ARBA" id="ARBA00008236"/>
    </source>
</evidence>
<comment type="cofactor">
    <cofactor evidence="3">
        <name>Zn(2+)</name>
        <dbReference type="ChEBI" id="CHEBI:29105"/>
    </cofactor>
</comment>
<dbReference type="GO" id="GO:0004177">
    <property type="term" value="F:aminopeptidase activity"/>
    <property type="evidence" value="ECO:0007669"/>
    <property type="project" value="UniProtKB-KW"/>
</dbReference>
<dbReference type="InterPro" id="IPR000787">
    <property type="entry name" value="Peptidase_M29"/>
</dbReference>
<dbReference type="GO" id="GO:0008237">
    <property type="term" value="F:metallopeptidase activity"/>
    <property type="evidence" value="ECO:0007669"/>
    <property type="project" value="UniProtKB-KW"/>
</dbReference>
<dbReference type="Pfam" id="PF02073">
    <property type="entry name" value="Peptidase_M29"/>
    <property type="match status" value="1"/>
</dbReference>
<keyword evidence="11" id="KW-1185">Reference proteome</keyword>